<keyword evidence="2" id="KW-0547">Nucleotide-binding</keyword>
<sequence length="210" mass="22805">MQLPLVFTEPLLLVGDAPLSSTEKTFIQDWCGPIVCADGGLQHAPDRENVWGIGDGDSHIGELTGNPNFLHVSEQHSNDLEKCLTRIQAPKVIGIGFLGGRWDHSLANLSLLLNYPNLVLTDARQSVVGCHNTYQGRHTPAEILGIIPATPCIFATSQGLQYPLDGLTLAMGERISSSNACLTEDVRITGTGQFWFISDSLLNTNTVFTY</sequence>
<evidence type="ECO:0000256" key="3">
    <source>
        <dbReference type="ARBA" id="ARBA00022777"/>
    </source>
</evidence>
<dbReference type="SMART" id="SM00983">
    <property type="entry name" value="TPK_B1_binding"/>
    <property type="match status" value="1"/>
</dbReference>
<dbReference type="SUPFAM" id="SSF63862">
    <property type="entry name" value="Thiamin pyrophosphokinase, substrate-binding domain"/>
    <property type="match status" value="1"/>
</dbReference>
<keyword evidence="1" id="KW-0808">Transferase</keyword>
<organism evidence="6 7">
    <name type="scientific">Opacimonas viscosa</name>
    <dbReference type="NCBI Taxonomy" id="2961944"/>
    <lineage>
        <taxon>Bacteria</taxon>
        <taxon>Pseudomonadati</taxon>
        <taxon>Pseudomonadota</taxon>
        <taxon>Gammaproteobacteria</taxon>
        <taxon>Alteromonadales</taxon>
        <taxon>Alteromonadaceae</taxon>
        <taxon>Opacimonas</taxon>
    </lineage>
</organism>
<evidence type="ECO:0000256" key="4">
    <source>
        <dbReference type="ARBA" id="ARBA00022840"/>
    </source>
</evidence>
<gene>
    <name evidence="6" type="ORF">NLF92_05190</name>
</gene>
<keyword evidence="7" id="KW-1185">Reference proteome</keyword>
<dbReference type="Pfam" id="PF04265">
    <property type="entry name" value="TPK_B1_binding"/>
    <property type="match status" value="1"/>
</dbReference>
<dbReference type="PANTHER" id="PTHR41299:SF1">
    <property type="entry name" value="THIAMINE PYROPHOSPHOKINASE"/>
    <property type="match status" value="1"/>
</dbReference>
<feature type="domain" description="Thiamin pyrophosphokinase thiamin-binding" evidence="5">
    <location>
        <begin position="136"/>
        <end position="202"/>
    </location>
</feature>
<evidence type="ECO:0000313" key="6">
    <source>
        <dbReference type="EMBL" id="MCP3428338.1"/>
    </source>
</evidence>
<dbReference type="Proteomes" id="UP001165413">
    <property type="component" value="Unassembled WGS sequence"/>
</dbReference>
<dbReference type="AlphaFoldDB" id="A0AA41X2K8"/>
<dbReference type="RefSeq" id="WP_254099542.1">
    <property type="nucleotide sequence ID" value="NZ_JANATA010000006.1"/>
</dbReference>
<evidence type="ECO:0000313" key="7">
    <source>
        <dbReference type="Proteomes" id="UP001165413"/>
    </source>
</evidence>
<dbReference type="SUPFAM" id="SSF63999">
    <property type="entry name" value="Thiamin pyrophosphokinase, catalytic domain"/>
    <property type="match status" value="1"/>
</dbReference>
<dbReference type="Pfam" id="PF04263">
    <property type="entry name" value="TPK_catalytic"/>
    <property type="match status" value="1"/>
</dbReference>
<dbReference type="InterPro" id="IPR036759">
    <property type="entry name" value="TPK_catalytic_sf"/>
</dbReference>
<keyword evidence="4" id="KW-0067">ATP-binding</keyword>
<dbReference type="Gene3D" id="3.40.50.10240">
    <property type="entry name" value="Thiamin pyrophosphokinase, catalytic domain"/>
    <property type="match status" value="1"/>
</dbReference>
<dbReference type="GO" id="GO:0009229">
    <property type="term" value="P:thiamine diphosphate biosynthetic process"/>
    <property type="evidence" value="ECO:0007669"/>
    <property type="project" value="InterPro"/>
</dbReference>
<dbReference type="GO" id="GO:0004788">
    <property type="term" value="F:thiamine diphosphokinase activity"/>
    <property type="evidence" value="ECO:0007669"/>
    <property type="project" value="InterPro"/>
</dbReference>
<comment type="caution">
    <text evidence="6">The sequence shown here is derived from an EMBL/GenBank/DDBJ whole genome shotgun (WGS) entry which is preliminary data.</text>
</comment>
<evidence type="ECO:0000259" key="5">
    <source>
        <dbReference type="SMART" id="SM00983"/>
    </source>
</evidence>
<protein>
    <recommendedName>
        <fullName evidence="5">Thiamin pyrophosphokinase thiamin-binding domain-containing protein</fullName>
    </recommendedName>
</protein>
<dbReference type="InterPro" id="IPR036371">
    <property type="entry name" value="TPK_B1-bd_sf"/>
</dbReference>
<evidence type="ECO:0000256" key="2">
    <source>
        <dbReference type="ARBA" id="ARBA00022741"/>
    </source>
</evidence>
<dbReference type="InterPro" id="IPR007371">
    <property type="entry name" value="TPK_catalytic"/>
</dbReference>
<dbReference type="InterPro" id="IPR053149">
    <property type="entry name" value="TPK"/>
</dbReference>
<dbReference type="EMBL" id="JANATA010000006">
    <property type="protein sequence ID" value="MCP3428338.1"/>
    <property type="molecule type" value="Genomic_DNA"/>
</dbReference>
<evidence type="ECO:0000256" key="1">
    <source>
        <dbReference type="ARBA" id="ARBA00022679"/>
    </source>
</evidence>
<reference evidence="6" key="1">
    <citation type="submission" date="2022-07" db="EMBL/GenBank/DDBJ databases">
        <title>Characterization of the Novel Bacterium Alteromonas immobilis LMIT006 and Alteromonas gregis LMIT007.</title>
        <authorList>
            <person name="Lin X."/>
        </authorList>
    </citation>
    <scope>NUCLEOTIDE SEQUENCE</scope>
    <source>
        <strain evidence="6">LMIT007</strain>
    </source>
</reference>
<dbReference type="GO" id="GO:0016301">
    <property type="term" value="F:kinase activity"/>
    <property type="evidence" value="ECO:0007669"/>
    <property type="project" value="UniProtKB-KW"/>
</dbReference>
<dbReference type="GO" id="GO:0030975">
    <property type="term" value="F:thiamine binding"/>
    <property type="evidence" value="ECO:0007669"/>
    <property type="project" value="InterPro"/>
</dbReference>
<dbReference type="GO" id="GO:0005524">
    <property type="term" value="F:ATP binding"/>
    <property type="evidence" value="ECO:0007669"/>
    <property type="project" value="UniProtKB-KW"/>
</dbReference>
<dbReference type="InterPro" id="IPR007373">
    <property type="entry name" value="Thiamin_PyroPKinase_B1-bd"/>
</dbReference>
<proteinExistence type="predicted"/>
<dbReference type="PANTHER" id="PTHR41299">
    <property type="entry name" value="THIAMINE PYROPHOSPHOKINASE"/>
    <property type="match status" value="1"/>
</dbReference>
<accession>A0AA41X2K8</accession>
<name>A0AA41X2K8_9ALTE</name>
<keyword evidence="3" id="KW-0418">Kinase</keyword>